<dbReference type="KEGG" id="psac:PSM36_1446"/>
<proteinExistence type="predicted"/>
<feature type="modified residue" description="4-aspartylphosphate" evidence="2">
    <location>
        <position position="58"/>
    </location>
</feature>
<dbReference type="InterPro" id="IPR007492">
    <property type="entry name" value="LytTR_DNA-bd_dom"/>
</dbReference>
<dbReference type="InterPro" id="IPR011006">
    <property type="entry name" value="CheY-like_superfamily"/>
</dbReference>
<evidence type="ECO:0000256" key="2">
    <source>
        <dbReference type="PROSITE-ProRule" id="PRU00169"/>
    </source>
</evidence>
<protein>
    <submittedName>
        <fullName evidence="4">DNA-binding response regulator</fullName>
    </submittedName>
</protein>
<evidence type="ECO:0000313" key="5">
    <source>
        <dbReference type="Proteomes" id="UP000187464"/>
    </source>
</evidence>
<reference evidence="4 5" key="1">
    <citation type="submission" date="2016-08" db="EMBL/GenBank/DDBJ databases">
        <authorList>
            <person name="Seilhamer J.J."/>
        </authorList>
    </citation>
    <scope>NUCLEOTIDE SEQUENCE [LARGE SCALE GENOMIC DNA]</scope>
    <source>
        <strain evidence="4">M3/6</strain>
    </source>
</reference>
<dbReference type="PANTHER" id="PTHR48111:SF69">
    <property type="entry name" value="RESPONSE REGULATOR RECEIVER"/>
    <property type="match status" value="1"/>
</dbReference>
<dbReference type="AlphaFoldDB" id="A0A1R3T4P1"/>
<dbReference type="InterPro" id="IPR001789">
    <property type="entry name" value="Sig_transdc_resp-reg_receiver"/>
</dbReference>
<dbReference type="Pfam" id="PF00072">
    <property type="entry name" value="Response_reg"/>
    <property type="match status" value="1"/>
</dbReference>
<dbReference type="Gene3D" id="2.40.50.1020">
    <property type="entry name" value="LytTr DNA-binding domain"/>
    <property type="match status" value="1"/>
</dbReference>
<dbReference type="InterPro" id="IPR039420">
    <property type="entry name" value="WalR-like"/>
</dbReference>
<dbReference type="Gene3D" id="3.40.50.2300">
    <property type="match status" value="1"/>
</dbReference>
<organism evidence="4 5">
    <name type="scientific">Proteiniphilum saccharofermentans</name>
    <dbReference type="NCBI Taxonomy" id="1642647"/>
    <lineage>
        <taxon>Bacteria</taxon>
        <taxon>Pseudomonadati</taxon>
        <taxon>Bacteroidota</taxon>
        <taxon>Bacteroidia</taxon>
        <taxon>Bacteroidales</taxon>
        <taxon>Dysgonomonadaceae</taxon>
        <taxon>Proteiniphilum</taxon>
    </lineage>
</organism>
<keyword evidence="1 4" id="KW-0238">DNA-binding</keyword>
<dbReference type="PROSITE" id="PS50110">
    <property type="entry name" value="RESPONSE_REGULATORY"/>
    <property type="match status" value="1"/>
</dbReference>
<dbReference type="SMART" id="SM00850">
    <property type="entry name" value="LytTR"/>
    <property type="match status" value="1"/>
</dbReference>
<dbReference type="GO" id="GO:0005829">
    <property type="term" value="C:cytosol"/>
    <property type="evidence" value="ECO:0007669"/>
    <property type="project" value="TreeGrafter"/>
</dbReference>
<keyword evidence="5" id="KW-1185">Reference proteome</keyword>
<name>A0A1R3T4P1_9BACT</name>
<dbReference type="RefSeq" id="WP_076930188.1">
    <property type="nucleotide sequence ID" value="NZ_LT605205.1"/>
</dbReference>
<dbReference type="EMBL" id="LT605205">
    <property type="protein sequence ID" value="SCD20268.1"/>
    <property type="molecule type" value="Genomic_DNA"/>
</dbReference>
<evidence type="ECO:0000313" key="4">
    <source>
        <dbReference type="EMBL" id="SCD20268.1"/>
    </source>
</evidence>
<dbReference type="GO" id="GO:0000156">
    <property type="term" value="F:phosphorelay response regulator activity"/>
    <property type="evidence" value="ECO:0007669"/>
    <property type="project" value="TreeGrafter"/>
</dbReference>
<evidence type="ECO:0000256" key="1">
    <source>
        <dbReference type="ARBA" id="ARBA00023125"/>
    </source>
</evidence>
<dbReference type="GO" id="GO:0032993">
    <property type="term" value="C:protein-DNA complex"/>
    <property type="evidence" value="ECO:0007669"/>
    <property type="project" value="TreeGrafter"/>
</dbReference>
<dbReference type="GO" id="GO:0000976">
    <property type="term" value="F:transcription cis-regulatory region binding"/>
    <property type="evidence" value="ECO:0007669"/>
    <property type="project" value="TreeGrafter"/>
</dbReference>
<gene>
    <name evidence="4" type="ORF">PSM36_1446</name>
</gene>
<dbReference type="Pfam" id="PF04397">
    <property type="entry name" value="LytTR"/>
    <property type="match status" value="1"/>
</dbReference>
<dbReference type="GO" id="GO:0006355">
    <property type="term" value="P:regulation of DNA-templated transcription"/>
    <property type="evidence" value="ECO:0007669"/>
    <property type="project" value="TreeGrafter"/>
</dbReference>
<keyword evidence="2" id="KW-0597">Phosphoprotein</keyword>
<dbReference type="SMART" id="SM00448">
    <property type="entry name" value="REC"/>
    <property type="match status" value="1"/>
</dbReference>
<sequence length="255" mass="29925">MIHKMYTVAVVDDEPVCIRNLRQSLAGFPELTLVGESRKAEEGIKLVLEKTPDLLFLDVELPEMSGVELLHNLQYRITWPMQVVFYTSYQKYWLDALRESAFDYLLKPYGHEEFSLIIRRFFEHATRQKNLQFFDRKFSELLPANQIFMVPDVTGYQLLRINQIGYFTYINSQRQWNAALTDGKQVSLRRNTKAGDILEASSSFVQINQRQIINLNYLCTIRGTNCHLVPPFDGEENLCVSRNYMKTLQEKFYQI</sequence>
<accession>A0A1R3T4P1</accession>
<dbReference type="PANTHER" id="PTHR48111">
    <property type="entry name" value="REGULATOR OF RPOS"/>
    <property type="match status" value="1"/>
</dbReference>
<dbReference type="STRING" id="1642647.PSM36_1446"/>
<dbReference type="Proteomes" id="UP000187464">
    <property type="component" value="Chromosome I"/>
</dbReference>
<feature type="domain" description="Response regulatory" evidence="3">
    <location>
        <begin position="7"/>
        <end position="122"/>
    </location>
</feature>
<dbReference type="SUPFAM" id="SSF52172">
    <property type="entry name" value="CheY-like"/>
    <property type="match status" value="1"/>
</dbReference>
<evidence type="ECO:0000259" key="3">
    <source>
        <dbReference type="PROSITE" id="PS50110"/>
    </source>
</evidence>